<dbReference type="InterPro" id="IPR050951">
    <property type="entry name" value="Retrovirus_Pol_polyprotein"/>
</dbReference>
<reference evidence="5 6" key="1">
    <citation type="submission" date="2018-03" db="EMBL/GenBank/DDBJ databases">
        <title>Draft genome sequence of Rohu Carp (Labeo rohita).</title>
        <authorList>
            <person name="Das P."/>
            <person name="Kushwaha B."/>
            <person name="Joshi C.G."/>
            <person name="Kumar D."/>
            <person name="Nagpure N.S."/>
            <person name="Sahoo L."/>
            <person name="Das S.P."/>
            <person name="Bit A."/>
            <person name="Patnaik S."/>
            <person name="Meher P.K."/>
            <person name="Jayasankar P."/>
            <person name="Koringa P.G."/>
            <person name="Patel N.V."/>
            <person name="Hinsu A.T."/>
            <person name="Kumar R."/>
            <person name="Pandey M."/>
            <person name="Agarwal S."/>
            <person name="Srivastava S."/>
            <person name="Singh M."/>
            <person name="Iquebal M.A."/>
            <person name="Jaiswal S."/>
            <person name="Angadi U.B."/>
            <person name="Kumar N."/>
            <person name="Raza M."/>
            <person name="Shah T.M."/>
            <person name="Rai A."/>
            <person name="Jena J.K."/>
        </authorList>
    </citation>
    <scope>NUCLEOTIDE SEQUENCE [LARGE SCALE GENOMIC DNA]</scope>
    <source>
        <strain evidence="5">DASCIFA01</strain>
        <tissue evidence="5">Testis</tissue>
    </source>
</reference>
<keyword evidence="6" id="KW-1185">Reference proteome</keyword>
<dbReference type="STRING" id="84645.A0A498MNU9"/>
<comment type="similarity">
    <text evidence="1">Belongs to the beta type-B retroviral polymerase family. HERV class-II K(HML-2) pol subfamily.</text>
</comment>
<dbReference type="GO" id="GO:0004523">
    <property type="term" value="F:RNA-DNA hybrid ribonuclease activity"/>
    <property type="evidence" value="ECO:0007669"/>
    <property type="project" value="UniProtKB-EC"/>
</dbReference>
<dbReference type="InterPro" id="IPR041577">
    <property type="entry name" value="RT_RNaseH_2"/>
</dbReference>
<gene>
    <name evidence="5" type="ORF">ROHU_026068</name>
</gene>
<accession>A0A498MNU9</accession>
<dbReference type="Pfam" id="PF00078">
    <property type="entry name" value="RVT_1"/>
    <property type="match status" value="1"/>
</dbReference>
<dbReference type="Gene3D" id="3.30.70.270">
    <property type="match status" value="1"/>
</dbReference>
<dbReference type="AlphaFoldDB" id="A0A498MNU9"/>
<dbReference type="PANTHER" id="PTHR37984">
    <property type="entry name" value="PROTEIN CBG26694"/>
    <property type="match status" value="1"/>
</dbReference>
<dbReference type="Proteomes" id="UP000290572">
    <property type="component" value="Unassembled WGS sequence"/>
</dbReference>
<name>A0A498MNU9_LABRO</name>
<evidence type="ECO:0000259" key="4">
    <source>
        <dbReference type="Pfam" id="PF17919"/>
    </source>
</evidence>
<evidence type="ECO:0000256" key="1">
    <source>
        <dbReference type="ARBA" id="ARBA00010879"/>
    </source>
</evidence>
<dbReference type="PANTHER" id="PTHR37984:SF14">
    <property type="entry name" value="RIBONUCLEASE H"/>
    <property type="match status" value="1"/>
</dbReference>
<dbReference type="InterPro" id="IPR043128">
    <property type="entry name" value="Rev_trsase/Diguanyl_cyclase"/>
</dbReference>
<dbReference type="InterPro" id="IPR000477">
    <property type="entry name" value="RT_dom"/>
</dbReference>
<proteinExistence type="inferred from homology"/>
<evidence type="ECO:0000313" key="6">
    <source>
        <dbReference type="Proteomes" id="UP000290572"/>
    </source>
</evidence>
<dbReference type="InterPro" id="IPR043502">
    <property type="entry name" value="DNA/RNA_pol_sf"/>
</dbReference>
<evidence type="ECO:0000313" key="5">
    <source>
        <dbReference type="EMBL" id="RXN18775.1"/>
    </source>
</evidence>
<feature type="domain" description="Reverse transcriptase" evidence="3">
    <location>
        <begin position="70"/>
        <end position="136"/>
    </location>
</feature>
<dbReference type="Pfam" id="PF17919">
    <property type="entry name" value="RT_RNaseH_2"/>
    <property type="match status" value="1"/>
</dbReference>
<dbReference type="SUPFAM" id="SSF56672">
    <property type="entry name" value="DNA/RNA polymerases"/>
    <property type="match status" value="1"/>
</dbReference>
<comment type="caution">
    <text evidence="5">The sequence shown here is derived from an EMBL/GenBank/DDBJ whole genome shotgun (WGS) entry which is preliminary data.</text>
</comment>
<evidence type="ECO:0000259" key="3">
    <source>
        <dbReference type="Pfam" id="PF00078"/>
    </source>
</evidence>
<dbReference type="Gene3D" id="3.10.10.10">
    <property type="entry name" value="HIV Type 1 Reverse Transcriptase, subunit A, domain 1"/>
    <property type="match status" value="1"/>
</dbReference>
<organism evidence="5 6">
    <name type="scientific">Labeo rohita</name>
    <name type="common">Indian major carp</name>
    <name type="synonym">Cyprinus rohita</name>
    <dbReference type="NCBI Taxonomy" id="84645"/>
    <lineage>
        <taxon>Eukaryota</taxon>
        <taxon>Metazoa</taxon>
        <taxon>Chordata</taxon>
        <taxon>Craniata</taxon>
        <taxon>Vertebrata</taxon>
        <taxon>Euteleostomi</taxon>
        <taxon>Actinopterygii</taxon>
        <taxon>Neopterygii</taxon>
        <taxon>Teleostei</taxon>
        <taxon>Ostariophysi</taxon>
        <taxon>Cypriniformes</taxon>
        <taxon>Cyprinidae</taxon>
        <taxon>Labeoninae</taxon>
        <taxon>Labeonini</taxon>
        <taxon>Labeo</taxon>
    </lineage>
</organism>
<feature type="domain" description="Reverse transcriptase/retrotransposon-derived protein RNase H-like" evidence="4">
    <location>
        <begin position="147"/>
        <end position="230"/>
    </location>
</feature>
<dbReference type="EC" id="3.1.26.4" evidence="2"/>
<dbReference type="EMBL" id="QBIY01012702">
    <property type="protein sequence ID" value="RXN18775.1"/>
    <property type="molecule type" value="Genomic_DNA"/>
</dbReference>
<protein>
    <recommendedName>
        <fullName evidence="2">ribonuclease H</fullName>
        <ecNumber evidence="2">3.1.26.4</ecNumber>
    </recommendedName>
</protein>
<dbReference type="FunFam" id="3.10.20.370:FF:000001">
    <property type="entry name" value="Retrovirus-related Pol polyprotein from transposon 17.6-like protein"/>
    <property type="match status" value="1"/>
</dbReference>
<sequence>MGTLKHIKGKITLKEDAVPKFHKARPVPYAIRQKVEIELYQLEAEGILSKVDWSPWATPVVPVSKKDGSRAMDQVLQGCPGTQCYLDDIIVTGENDSIHLENLACVLKRLGDYELRARHGKCELFKSSITYCGHQINTNGLRKKWMWTKQCAEAFQEAKRLVMSDTVLTHFDPHKPMKLACDASPYGIGVVLSHVRSDGTERPIAFASSSLSTAEKNYAQIDREALSLVWGD</sequence>
<evidence type="ECO:0000256" key="2">
    <source>
        <dbReference type="ARBA" id="ARBA00012180"/>
    </source>
</evidence>